<reference evidence="2" key="1">
    <citation type="submission" date="2020-05" db="EMBL/GenBank/DDBJ databases">
        <authorList>
            <person name="Chiriac C."/>
            <person name="Salcher M."/>
            <person name="Ghai R."/>
            <person name="Kavagutti S V."/>
        </authorList>
    </citation>
    <scope>NUCLEOTIDE SEQUENCE</scope>
</reference>
<proteinExistence type="predicted"/>
<keyword evidence="1" id="KW-1133">Transmembrane helix</keyword>
<organism evidence="2">
    <name type="scientific">freshwater metagenome</name>
    <dbReference type="NCBI Taxonomy" id="449393"/>
    <lineage>
        <taxon>unclassified sequences</taxon>
        <taxon>metagenomes</taxon>
        <taxon>ecological metagenomes</taxon>
    </lineage>
</organism>
<keyword evidence="1" id="KW-0472">Membrane</keyword>
<feature type="transmembrane region" description="Helical" evidence="1">
    <location>
        <begin position="12"/>
        <end position="31"/>
    </location>
</feature>
<evidence type="ECO:0000256" key="1">
    <source>
        <dbReference type="SAM" id="Phobius"/>
    </source>
</evidence>
<name>A0A6J6EDX7_9ZZZZ</name>
<protein>
    <submittedName>
        <fullName evidence="2">Unannotated protein</fullName>
    </submittedName>
</protein>
<keyword evidence="1" id="KW-0812">Transmembrane</keyword>
<gene>
    <name evidence="2" type="ORF">UFOPK1591_01381</name>
</gene>
<dbReference type="EMBL" id="CAEZTD010000144">
    <property type="protein sequence ID" value="CAB4572543.1"/>
    <property type="molecule type" value="Genomic_DNA"/>
</dbReference>
<sequence length="73" mass="8629">MLTLTEPQVWTLIGVFAAAIFGVQAIAITSFRREMQSMRNEMLTKFDSMESRFDARFDQLDRDVQFLMRKEFD</sequence>
<evidence type="ECO:0000313" key="2">
    <source>
        <dbReference type="EMBL" id="CAB4572543.1"/>
    </source>
</evidence>
<dbReference type="AlphaFoldDB" id="A0A6J6EDX7"/>
<accession>A0A6J6EDX7</accession>